<comment type="caution">
    <text evidence="2">The sequence shown here is derived from an EMBL/GenBank/DDBJ whole genome shotgun (WGS) entry which is preliminary data.</text>
</comment>
<gene>
    <name evidence="2" type="ORF">VTL71DRAFT_1267</name>
</gene>
<protein>
    <submittedName>
        <fullName evidence="2">Uncharacterized protein</fullName>
    </submittedName>
</protein>
<name>A0ABR4CA84_9HELO</name>
<reference evidence="2 3" key="1">
    <citation type="journal article" date="2024" name="Commun. Biol.">
        <title>Comparative genomic analysis of thermophilic fungi reveals convergent evolutionary adaptations and gene losses.</title>
        <authorList>
            <person name="Steindorff A.S."/>
            <person name="Aguilar-Pontes M.V."/>
            <person name="Robinson A.J."/>
            <person name="Andreopoulos B."/>
            <person name="LaButti K."/>
            <person name="Kuo A."/>
            <person name="Mondo S."/>
            <person name="Riley R."/>
            <person name="Otillar R."/>
            <person name="Haridas S."/>
            <person name="Lipzen A."/>
            <person name="Grimwood J."/>
            <person name="Schmutz J."/>
            <person name="Clum A."/>
            <person name="Reid I.D."/>
            <person name="Moisan M.C."/>
            <person name="Butler G."/>
            <person name="Nguyen T.T.M."/>
            <person name="Dewar K."/>
            <person name="Conant G."/>
            <person name="Drula E."/>
            <person name="Henrissat B."/>
            <person name="Hansel C."/>
            <person name="Singer S."/>
            <person name="Hutchinson M.I."/>
            <person name="de Vries R.P."/>
            <person name="Natvig D.O."/>
            <person name="Powell A.J."/>
            <person name="Tsang A."/>
            <person name="Grigoriev I.V."/>
        </authorList>
    </citation>
    <scope>NUCLEOTIDE SEQUENCE [LARGE SCALE GENOMIC DNA]</scope>
    <source>
        <strain evidence="2 3">CBS 494.80</strain>
    </source>
</reference>
<feature type="compositionally biased region" description="Pro residues" evidence="1">
    <location>
        <begin position="1"/>
        <end position="10"/>
    </location>
</feature>
<feature type="region of interest" description="Disordered" evidence="1">
    <location>
        <begin position="631"/>
        <end position="651"/>
    </location>
</feature>
<keyword evidence="3" id="KW-1185">Reference proteome</keyword>
<evidence type="ECO:0000313" key="2">
    <source>
        <dbReference type="EMBL" id="KAL2066843.1"/>
    </source>
</evidence>
<feature type="compositionally biased region" description="Basic residues" evidence="1">
    <location>
        <begin position="525"/>
        <end position="540"/>
    </location>
</feature>
<feature type="region of interest" description="Disordered" evidence="1">
    <location>
        <begin position="111"/>
        <end position="137"/>
    </location>
</feature>
<accession>A0ABR4CA84</accession>
<evidence type="ECO:0000256" key="1">
    <source>
        <dbReference type="SAM" id="MobiDB-lite"/>
    </source>
</evidence>
<evidence type="ECO:0000313" key="3">
    <source>
        <dbReference type="Proteomes" id="UP001595075"/>
    </source>
</evidence>
<feature type="region of interest" description="Disordered" evidence="1">
    <location>
        <begin position="1202"/>
        <end position="1241"/>
    </location>
</feature>
<feature type="region of interest" description="Disordered" evidence="1">
    <location>
        <begin position="209"/>
        <end position="233"/>
    </location>
</feature>
<feature type="region of interest" description="Disordered" evidence="1">
    <location>
        <begin position="506"/>
        <end position="563"/>
    </location>
</feature>
<proteinExistence type="predicted"/>
<feature type="region of interest" description="Disordered" evidence="1">
    <location>
        <begin position="1"/>
        <end position="35"/>
    </location>
</feature>
<organism evidence="2 3">
    <name type="scientific">Oculimacula yallundae</name>
    <dbReference type="NCBI Taxonomy" id="86028"/>
    <lineage>
        <taxon>Eukaryota</taxon>
        <taxon>Fungi</taxon>
        <taxon>Dikarya</taxon>
        <taxon>Ascomycota</taxon>
        <taxon>Pezizomycotina</taxon>
        <taxon>Leotiomycetes</taxon>
        <taxon>Helotiales</taxon>
        <taxon>Ploettnerulaceae</taxon>
        <taxon>Oculimacula</taxon>
    </lineage>
</organism>
<dbReference type="Proteomes" id="UP001595075">
    <property type="component" value="Unassembled WGS sequence"/>
</dbReference>
<sequence length="1336" mass="146391">MSSPPPPGYGPPSHSFFTLKEPPKQGRPESVTAPQISISYSADAMKGESVVRPALTSSSADGGGGEAAVTEWGYIHDPKWTVDYTRPVPQASSIEIARELGDMSMVGIAPAGPRSRTPQLHPRVRGTEPAPQPQQSRTVLAPPPWGVSAPTNLQTSPYVPKPFVPKAALQMAPEEMKKGSRAGTAASESVFSVLGTGFGEELASTSLRNLSPLNTDRSAKDERKTPSPRPTLTIPQATEMLRLATKIPDVEERHLNSLVFSVAFYSPMGSFIPPLQSIEVTLKTSLRKLVLSLQDQLRKNLNLARSDARLLVQSIEAKFFDKLFGEGQADELIRFPRIEGWLSGARTSIRDKVLDLKGNGVVDRTYWVAWDWESKTDNGQGNGESGDFWDALVQRMLFDDYFEITHNNYTKYPMLKIRTVVKIGDTLDDPKERGNQVGVGGGHYFHLPYGAFLPPSKVAAVNDITPRGSFASEGGKDAPKDDGLSAQNHVTEAIDNLPTLVTRLSSLKHGRGSPDSFTSTPPAQPRKKLHTHNSQHTRRRQSFEPQPLQLSLGSFMPSTAPQGNLDAAMKELQDLNLNGKRSEGSSASNAEKRLAARLWKKLNQERKQRASAAVTEDINFEEETRINMEPTAPKTTTFPMHTNDEIKKGAPTNKGEKDYYARVLALGSWEGDSRSFWVEKGGYPKNLAVEVDPEHNWEMYQCWGEQSSDPGYEDRKTLHEWFSLRHVPFYGPVCRPWNQDVMAYRTEDGDEDEVEEESPYQMVPYEALDPKLIAQHILESVNTPISLPLLVRKYWEDQAITKGLSEVDDDTFFPASNPDFVRKEQASKVFQARTFKNPTRIKKFDISTVLNATERRVSSNQSKYLDSLAATAEKASEVYENMLAAATLRPDQTPSATSTTTRTFNLSHAAADNVFQSTMKGVGSFTSLSKQDFRPNGGCGPGFYELSKGVANHTPAKDADSFVSDLNSESHQMEANEYSGENENHTGFSATSFGEFSAMANEFMADQNAGVHEQSNAMASGHHFTSSEDIMRGHLLSEDMASANHFGGNSTGEGTGVNQAHMSYETTLSDFNGLNEYRNSYANHMYPHSSTYPNFQGWTSMNTAGATYNSFGGQNNAFNSRTPSMMAPNRGFGTISQYNHQYNQYGVATPPVNRTQSRFFNPIDTSRSTPGHERFAFNNMAIPSSSSSHPAAGSFVNPFTTPTNPNHPQVGSFIHGASGPRSRTHGLHLGSNPPSSSRARRPIPIMVPHGNRGKQFQLPSPTRLAINYGAGPNPASLGMSTSTDAAGNAVSLPYVRRTPSPEKKAFQKASMAAFGAAIESAFNGPKSSPSAAGKKV</sequence>
<dbReference type="EMBL" id="JAZHXI010000010">
    <property type="protein sequence ID" value="KAL2066843.1"/>
    <property type="molecule type" value="Genomic_DNA"/>
</dbReference>
<feature type="compositionally biased region" description="Basic and acidic residues" evidence="1">
    <location>
        <begin position="642"/>
        <end position="651"/>
    </location>
</feature>
<feature type="compositionally biased region" description="Polar residues" evidence="1">
    <location>
        <begin position="548"/>
        <end position="562"/>
    </location>
</feature>